<name>A0A7I9WMA6_9MYCO</name>
<proteinExistence type="predicted"/>
<evidence type="ECO:0000256" key="1">
    <source>
        <dbReference type="ARBA" id="ARBA00022679"/>
    </source>
</evidence>
<gene>
    <name evidence="2" type="ORF">MMUR_28550</name>
</gene>
<accession>A0A7I9WMA6</accession>
<keyword evidence="1 2" id="KW-0808">Transferase</keyword>
<dbReference type="AlphaFoldDB" id="A0A7I9WMA6"/>
<dbReference type="Gene3D" id="3.30.1540.10">
    <property type="entry name" value="formyl-coa transferase, domain 3"/>
    <property type="match status" value="1"/>
</dbReference>
<evidence type="ECO:0000313" key="3">
    <source>
        <dbReference type="Proteomes" id="UP000465241"/>
    </source>
</evidence>
<dbReference type="Gene3D" id="3.40.50.10540">
    <property type="entry name" value="Crotonobetainyl-coa:carnitine coa-transferase, domain 1"/>
    <property type="match status" value="1"/>
</dbReference>
<sequence length="415" mass="44776">MTTDSATNGRLLSGVRVLDFGRVLAGPYAARHLADLGADVIKIERPVYGDDTRMDPYIYEDGLSAGFMQLNWGKKSLSIDLRHADAKAIIRELVAKSDVVIENFRPGVMKKLGFGYDQLVHTNPALIMCSVSAYGQTGPYAQRAGYGPVTEAAAGVPELSGESDGPPMPTVLPIADNMASGLALAAICAALFHRERTGEGEYIDISLLEAAFQMHDMAVQQYLASDGTVAMTRRGIRDVTWVPWGFFANGPDWVCIMAGNDSSWRSVAELLGRADLLDDPQFADYEGRSANRDVIYRAVEEWVAAQPSALAAVDALVAAGVPAERVNTIGQAVEHPQIQARNMLPTFNHPVVGEVRVMNSGITLRNTSASVRGSAPDLGEHNREILAELLGRDTAEITRLTEEGVLFEHPRVAGS</sequence>
<evidence type="ECO:0000313" key="2">
    <source>
        <dbReference type="EMBL" id="GFG58719.1"/>
    </source>
</evidence>
<protein>
    <submittedName>
        <fullName evidence="2">CoA transferase</fullName>
    </submittedName>
</protein>
<dbReference type="GO" id="GO:0008410">
    <property type="term" value="F:CoA-transferase activity"/>
    <property type="evidence" value="ECO:0007669"/>
    <property type="project" value="TreeGrafter"/>
</dbReference>
<dbReference type="PANTHER" id="PTHR48207">
    <property type="entry name" value="SUCCINATE--HYDROXYMETHYLGLUTARATE COA-TRANSFERASE"/>
    <property type="match status" value="1"/>
</dbReference>
<dbReference type="Pfam" id="PF02515">
    <property type="entry name" value="CoA_transf_3"/>
    <property type="match status" value="1"/>
</dbReference>
<dbReference type="EMBL" id="BLKT01000003">
    <property type="protein sequence ID" value="GFG58719.1"/>
    <property type="molecule type" value="Genomic_DNA"/>
</dbReference>
<dbReference type="PANTHER" id="PTHR48207:SF3">
    <property type="entry name" value="SUCCINATE--HYDROXYMETHYLGLUTARATE COA-TRANSFERASE"/>
    <property type="match status" value="1"/>
</dbReference>
<dbReference type="RefSeq" id="WP_193489470.1">
    <property type="nucleotide sequence ID" value="NZ_BAAAMC010000055.1"/>
</dbReference>
<dbReference type="InterPro" id="IPR023606">
    <property type="entry name" value="CoA-Trfase_III_dom_1_sf"/>
</dbReference>
<keyword evidence="3" id="KW-1185">Reference proteome</keyword>
<dbReference type="InterPro" id="IPR003673">
    <property type="entry name" value="CoA-Trfase_fam_III"/>
</dbReference>
<dbReference type="Proteomes" id="UP000465241">
    <property type="component" value="Unassembled WGS sequence"/>
</dbReference>
<reference evidence="2 3" key="1">
    <citation type="journal article" date="2019" name="Emerg. Microbes Infect.">
        <title>Comprehensive subspecies identification of 175 nontuberculous mycobacteria species based on 7547 genomic profiles.</title>
        <authorList>
            <person name="Matsumoto Y."/>
            <person name="Kinjo T."/>
            <person name="Motooka D."/>
            <person name="Nabeya D."/>
            <person name="Jung N."/>
            <person name="Uechi K."/>
            <person name="Horii T."/>
            <person name="Iida T."/>
            <person name="Fujita J."/>
            <person name="Nakamura S."/>
        </authorList>
    </citation>
    <scope>NUCLEOTIDE SEQUENCE [LARGE SCALE GENOMIC DNA]</scope>
    <source>
        <strain evidence="2 3">JCM 13392</strain>
    </source>
</reference>
<organism evidence="2 3">
    <name type="scientific">Mycolicibacterium murale</name>
    <dbReference type="NCBI Taxonomy" id="182220"/>
    <lineage>
        <taxon>Bacteria</taxon>
        <taxon>Bacillati</taxon>
        <taxon>Actinomycetota</taxon>
        <taxon>Actinomycetes</taxon>
        <taxon>Mycobacteriales</taxon>
        <taxon>Mycobacteriaceae</taxon>
        <taxon>Mycolicibacterium</taxon>
    </lineage>
</organism>
<dbReference type="InterPro" id="IPR050483">
    <property type="entry name" value="CoA-transferase_III_domain"/>
</dbReference>
<comment type="caution">
    <text evidence="2">The sequence shown here is derived from an EMBL/GenBank/DDBJ whole genome shotgun (WGS) entry which is preliminary data.</text>
</comment>
<dbReference type="InterPro" id="IPR044855">
    <property type="entry name" value="CoA-Trfase_III_dom3_sf"/>
</dbReference>
<dbReference type="SUPFAM" id="SSF89796">
    <property type="entry name" value="CoA-transferase family III (CaiB/BaiF)"/>
    <property type="match status" value="1"/>
</dbReference>